<accession>A0A1G5Q2T4</accession>
<dbReference type="GO" id="GO:0005886">
    <property type="term" value="C:plasma membrane"/>
    <property type="evidence" value="ECO:0007669"/>
    <property type="project" value="UniProtKB-SubCell"/>
</dbReference>
<dbReference type="EMBL" id="FMWG01000002">
    <property type="protein sequence ID" value="SCZ55856.1"/>
    <property type="molecule type" value="Genomic_DNA"/>
</dbReference>
<protein>
    <submittedName>
        <fullName evidence="7">KDO2-lipid IV(A) lauroyltransferase</fullName>
    </submittedName>
</protein>
<evidence type="ECO:0000313" key="8">
    <source>
        <dbReference type="Proteomes" id="UP000198767"/>
    </source>
</evidence>
<dbReference type="OrthoDB" id="9801955at2"/>
<dbReference type="Pfam" id="PF03279">
    <property type="entry name" value="Lip_A_acyltrans"/>
    <property type="match status" value="1"/>
</dbReference>
<dbReference type="GO" id="GO:0016746">
    <property type="term" value="F:acyltransferase activity"/>
    <property type="evidence" value="ECO:0007669"/>
    <property type="project" value="UniProtKB-KW"/>
</dbReference>
<dbReference type="STRING" id="1156985.SAMN04488118_102487"/>
<evidence type="ECO:0000256" key="5">
    <source>
        <dbReference type="ARBA" id="ARBA00023136"/>
    </source>
</evidence>
<dbReference type="CDD" id="cd07984">
    <property type="entry name" value="LPLAT_LABLAT-like"/>
    <property type="match status" value="1"/>
</dbReference>
<keyword evidence="6" id="KW-0012">Acyltransferase</keyword>
<dbReference type="PANTHER" id="PTHR30606:SF10">
    <property type="entry name" value="PHOSPHATIDYLINOSITOL MANNOSIDE ACYLTRANSFERASE"/>
    <property type="match status" value="1"/>
</dbReference>
<proteinExistence type="predicted"/>
<evidence type="ECO:0000256" key="6">
    <source>
        <dbReference type="ARBA" id="ARBA00023315"/>
    </source>
</evidence>
<keyword evidence="5" id="KW-0472">Membrane</keyword>
<evidence type="ECO:0000256" key="3">
    <source>
        <dbReference type="ARBA" id="ARBA00022519"/>
    </source>
</evidence>
<evidence type="ECO:0000256" key="4">
    <source>
        <dbReference type="ARBA" id="ARBA00022679"/>
    </source>
</evidence>
<name>A0A1G5Q2T4_9RHOB</name>
<keyword evidence="2" id="KW-1003">Cell membrane</keyword>
<keyword evidence="4 7" id="KW-0808">Transferase</keyword>
<dbReference type="InterPro" id="IPR004960">
    <property type="entry name" value="LipA_acyltrans"/>
</dbReference>
<gene>
    <name evidence="7" type="ORF">SAMN04488118_102487</name>
</gene>
<dbReference type="Proteomes" id="UP000198767">
    <property type="component" value="Unassembled WGS sequence"/>
</dbReference>
<dbReference type="PANTHER" id="PTHR30606">
    <property type="entry name" value="LIPID A BIOSYNTHESIS LAUROYL ACYLTRANSFERASE"/>
    <property type="match status" value="1"/>
</dbReference>
<organism evidence="7 8">
    <name type="scientific">Epibacterium ulvae</name>
    <dbReference type="NCBI Taxonomy" id="1156985"/>
    <lineage>
        <taxon>Bacteria</taxon>
        <taxon>Pseudomonadati</taxon>
        <taxon>Pseudomonadota</taxon>
        <taxon>Alphaproteobacteria</taxon>
        <taxon>Rhodobacterales</taxon>
        <taxon>Roseobacteraceae</taxon>
        <taxon>Epibacterium</taxon>
    </lineage>
</organism>
<evidence type="ECO:0000256" key="2">
    <source>
        <dbReference type="ARBA" id="ARBA00022475"/>
    </source>
</evidence>
<dbReference type="GO" id="GO:0009247">
    <property type="term" value="P:glycolipid biosynthetic process"/>
    <property type="evidence" value="ECO:0007669"/>
    <property type="project" value="UniProtKB-ARBA"/>
</dbReference>
<dbReference type="RefSeq" id="WP_090216849.1">
    <property type="nucleotide sequence ID" value="NZ_FMWG01000002.1"/>
</dbReference>
<evidence type="ECO:0000256" key="1">
    <source>
        <dbReference type="ARBA" id="ARBA00004533"/>
    </source>
</evidence>
<comment type="subcellular location">
    <subcellularLocation>
        <location evidence="1">Cell inner membrane</location>
    </subcellularLocation>
</comment>
<keyword evidence="8" id="KW-1185">Reference proteome</keyword>
<reference evidence="7 8" key="1">
    <citation type="submission" date="2016-10" db="EMBL/GenBank/DDBJ databases">
        <authorList>
            <person name="de Groot N.N."/>
        </authorList>
    </citation>
    <scope>NUCLEOTIDE SEQUENCE [LARGE SCALE GENOMIC DNA]</scope>
    <source>
        <strain evidence="7 8">U95</strain>
    </source>
</reference>
<sequence>MPITPEELSTSQRVKYYLSNQVIRGITASLSLLPYPQRIAMMGRLVRFLGPVVGYHKRIRTNLALTQPELSAQEVKDLCRKVCDNVGRSLGEFFAGQPFWDRAKQAKITGPGFEPFKKARAEGRPIMIVTAHFGNYDAARSKLIQEGYNLGPLYRRMANPYFNADYVKSLNATGTPTFEQGKKGMVEMVRYLKKGGTIAIVTDLHAIGGTYIDFMGHPASTSLVPAELALKYNALMVPIYAVRQDNGLDFEIVMKEPVPHSDALEMTTHLCRDLEQEIQTHKDQWFWIHRRWK</sequence>
<evidence type="ECO:0000313" key="7">
    <source>
        <dbReference type="EMBL" id="SCZ55856.1"/>
    </source>
</evidence>
<keyword evidence="3" id="KW-0997">Cell inner membrane</keyword>
<dbReference type="AlphaFoldDB" id="A0A1G5Q2T4"/>
<dbReference type="PIRSF" id="PIRSF026649">
    <property type="entry name" value="MsbB"/>
    <property type="match status" value="1"/>
</dbReference>